<keyword evidence="3" id="KW-1185">Reference proteome</keyword>
<feature type="transmembrane region" description="Helical" evidence="1">
    <location>
        <begin position="98"/>
        <end position="119"/>
    </location>
</feature>
<feature type="transmembrane region" description="Helical" evidence="1">
    <location>
        <begin position="59"/>
        <end position="78"/>
    </location>
</feature>
<evidence type="ECO:0000313" key="2">
    <source>
        <dbReference type="EMBL" id="CAH1401419.1"/>
    </source>
</evidence>
<dbReference type="Proteomes" id="UP001152798">
    <property type="component" value="Chromosome 5"/>
</dbReference>
<proteinExistence type="predicted"/>
<dbReference type="PROSITE" id="PS51257">
    <property type="entry name" value="PROKAR_LIPOPROTEIN"/>
    <property type="match status" value="1"/>
</dbReference>
<keyword evidence="1" id="KW-1133">Transmembrane helix</keyword>
<dbReference type="EMBL" id="OV725081">
    <property type="protein sequence ID" value="CAH1401419.1"/>
    <property type="molecule type" value="Genomic_DNA"/>
</dbReference>
<keyword evidence="1" id="KW-0812">Transmembrane</keyword>
<reference evidence="2" key="1">
    <citation type="submission" date="2022-01" db="EMBL/GenBank/DDBJ databases">
        <authorList>
            <person name="King R."/>
        </authorList>
    </citation>
    <scope>NUCLEOTIDE SEQUENCE</scope>
</reference>
<protein>
    <submittedName>
        <fullName evidence="2">Uncharacterized protein</fullName>
    </submittedName>
</protein>
<gene>
    <name evidence="2" type="ORF">NEZAVI_LOCUS10443</name>
</gene>
<feature type="transmembrane region" description="Helical" evidence="1">
    <location>
        <begin position="33"/>
        <end position="52"/>
    </location>
</feature>
<organism evidence="2 3">
    <name type="scientific">Nezara viridula</name>
    <name type="common">Southern green stink bug</name>
    <name type="synonym">Cimex viridulus</name>
    <dbReference type="NCBI Taxonomy" id="85310"/>
    <lineage>
        <taxon>Eukaryota</taxon>
        <taxon>Metazoa</taxon>
        <taxon>Ecdysozoa</taxon>
        <taxon>Arthropoda</taxon>
        <taxon>Hexapoda</taxon>
        <taxon>Insecta</taxon>
        <taxon>Pterygota</taxon>
        <taxon>Neoptera</taxon>
        <taxon>Paraneoptera</taxon>
        <taxon>Hemiptera</taxon>
        <taxon>Heteroptera</taxon>
        <taxon>Panheteroptera</taxon>
        <taxon>Pentatomomorpha</taxon>
        <taxon>Pentatomoidea</taxon>
        <taxon>Pentatomidae</taxon>
        <taxon>Pentatominae</taxon>
        <taxon>Nezara</taxon>
    </lineage>
</organism>
<keyword evidence="1" id="KW-0472">Membrane</keyword>
<sequence length="129" mass="13778">MVMVKDDLVLVVVLAVLVLSAGCVISPMMVALTILVDTVGSAVVVRAGLLVSFIQRQSVLGDFGVEAAVFVCCVVYLSDRAVGLLQLVISFDVVTISRLLLALYVVGVRIMNAVFELVLRMGILIKKNV</sequence>
<name>A0A9P0HGJ9_NEZVI</name>
<evidence type="ECO:0000256" key="1">
    <source>
        <dbReference type="SAM" id="Phobius"/>
    </source>
</evidence>
<accession>A0A9P0HGJ9</accession>
<evidence type="ECO:0000313" key="3">
    <source>
        <dbReference type="Proteomes" id="UP001152798"/>
    </source>
</evidence>
<dbReference type="AlphaFoldDB" id="A0A9P0HGJ9"/>